<dbReference type="AlphaFoldDB" id="A0A327W5N5"/>
<proteinExistence type="predicted"/>
<protein>
    <submittedName>
        <fullName evidence="1">Uncharacterized protein</fullName>
    </submittedName>
</protein>
<name>A0A327W5N5_9BACT</name>
<comment type="caution">
    <text evidence="1">The sequence shown here is derived from an EMBL/GenBank/DDBJ whole genome shotgun (WGS) entry which is preliminary data.</text>
</comment>
<evidence type="ECO:0000313" key="1">
    <source>
        <dbReference type="EMBL" id="RAJ83660.1"/>
    </source>
</evidence>
<dbReference type="EMBL" id="QLMA01000003">
    <property type="protein sequence ID" value="RAJ83660.1"/>
    <property type="molecule type" value="Genomic_DNA"/>
</dbReference>
<gene>
    <name evidence="1" type="ORF">CLV59_103631</name>
</gene>
<sequence length="707" mass="81680">MIDEALQFDKWYAPSTEEILAVFKNPSESKKLFKAASWKNFKGELSPVDAYKYLKARFGEPNGLTMIGKVASLDNVIHWHYTIWCDGWHIEFYGHSSGMEIMINSSKDDVTDEDREKFVAALKGDFKHHGKEIRQIQNGFEKWTLFINPYVRLSQTIDELFIDLRKIELKEPVAPVTPSPKSAYTEYTDQVANWIRDITKAAAIGTTIRMLLPVVAESFVNLVIYILRKQEYIEDDRMFDALIRNQIDIRVKSLHVHCDGFDGAVNGKDPRFAAFHTLMNKRNDYLHGNINPSAQKVDTVLIDNLYTPLFEHDESILKRMMAKYPVGVTLEDVENDYAVVNGLIDLVLENLNQPSRDVIDSLLRERFPGINEKTKKIATLVPNRYAEGIYIIEPKANENPDYQLFLEKAGSFLLYIPSDWTHEIQKDRHLFRPVKFEKSEQLLLSMKKMEALTLDQFNQYKRERIGNHEFYAVPAMMLEKTLNLCYFTYIDNYLVHFTYTKALEEEGKLPKSMSVPESIIGSFGFVAEESRESLIEKYHYENFVKGLAAVQQLIHNSIKNEAFFETATLLLSEIEAMIRLALAFSRKLNGEDKKLNINLLYQEKVTVQKDIRELIEEAYSSEVISKKLRDSISSLVEHRSILDNFIITSTALWEVENYARDLSHASGEINKVIGRLEQQLTESGLMSFSDPDKEQFYRYYIKSKIGG</sequence>
<accession>A0A327W5N5</accession>
<dbReference type="OrthoDB" id="1491436at2"/>
<evidence type="ECO:0000313" key="2">
    <source>
        <dbReference type="Proteomes" id="UP000249819"/>
    </source>
</evidence>
<reference evidence="1 2" key="1">
    <citation type="submission" date="2018-06" db="EMBL/GenBank/DDBJ databases">
        <title>Genomic Encyclopedia of Archaeal and Bacterial Type Strains, Phase II (KMG-II): from individual species to whole genera.</title>
        <authorList>
            <person name="Goeker M."/>
        </authorList>
    </citation>
    <scope>NUCLEOTIDE SEQUENCE [LARGE SCALE GENOMIC DNA]</scope>
    <source>
        <strain evidence="1 2">DSM 29821</strain>
    </source>
</reference>
<dbReference type="Proteomes" id="UP000249819">
    <property type="component" value="Unassembled WGS sequence"/>
</dbReference>
<keyword evidence="2" id="KW-1185">Reference proteome</keyword>
<organism evidence="1 2">
    <name type="scientific">Chitinophaga dinghuensis</name>
    <dbReference type="NCBI Taxonomy" id="1539050"/>
    <lineage>
        <taxon>Bacteria</taxon>
        <taxon>Pseudomonadati</taxon>
        <taxon>Bacteroidota</taxon>
        <taxon>Chitinophagia</taxon>
        <taxon>Chitinophagales</taxon>
        <taxon>Chitinophagaceae</taxon>
        <taxon>Chitinophaga</taxon>
    </lineage>
</organism>
<dbReference type="RefSeq" id="WP_111592297.1">
    <property type="nucleotide sequence ID" value="NZ_QLMA01000003.1"/>
</dbReference>